<dbReference type="Proteomes" id="UP000188820">
    <property type="component" value="Unassembled WGS sequence"/>
</dbReference>
<comment type="caution">
    <text evidence="1">The sequence shown here is derived from an EMBL/GenBank/DDBJ whole genome shotgun (WGS) entry which is preliminary data.</text>
</comment>
<keyword evidence="2" id="KW-1185">Reference proteome</keyword>
<proteinExistence type="predicted"/>
<sequence>MNKILLSSLFVIAISADAQDPFDRNQRKTASPSTAPNKTIFLPCDTQSQRIAEQALFKQLKLVGIIHYNKERTKALFINENEQIFIVQAGDYIAQEGYKIQEIQKNQISFANYQPGQCQYPELFVLTL</sequence>
<dbReference type="Pfam" id="PF04351">
    <property type="entry name" value="PilP"/>
    <property type="match status" value="1"/>
</dbReference>
<dbReference type="Gene3D" id="2.30.30.830">
    <property type="match status" value="1"/>
</dbReference>
<protein>
    <recommendedName>
        <fullName evidence="3">Pilus assembly protein PilP</fullName>
    </recommendedName>
</protein>
<accession>A0ABX3L0D5</accession>
<dbReference type="EMBL" id="MLAA01000005">
    <property type="protein sequence ID" value="OOF70980.1"/>
    <property type="molecule type" value="Genomic_DNA"/>
</dbReference>
<dbReference type="RefSeq" id="WP_077462458.1">
    <property type="nucleotide sequence ID" value="NZ_MLAA01000005.1"/>
</dbReference>
<name>A0ABX3L0D5_9PAST</name>
<evidence type="ECO:0000313" key="2">
    <source>
        <dbReference type="Proteomes" id="UP000188820"/>
    </source>
</evidence>
<gene>
    <name evidence="1" type="ORF">BKG89_01685</name>
</gene>
<reference evidence="1 2" key="1">
    <citation type="submission" date="2016-10" db="EMBL/GenBank/DDBJ databases">
        <title>Rodentibacter gen. nov. and new species.</title>
        <authorList>
            <person name="Christensen H."/>
        </authorList>
    </citation>
    <scope>NUCLEOTIDE SEQUENCE [LARGE SCALE GENOMIC DNA]</scope>
    <source>
        <strain evidence="1 2">1998236014</strain>
    </source>
</reference>
<evidence type="ECO:0008006" key="3">
    <source>
        <dbReference type="Google" id="ProtNLM"/>
    </source>
</evidence>
<evidence type="ECO:0000313" key="1">
    <source>
        <dbReference type="EMBL" id="OOF70980.1"/>
    </source>
</evidence>
<dbReference type="InterPro" id="IPR007446">
    <property type="entry name" value="PilP"/>
</dbReference>
<organism evidence="1 2">
    <name type="scientific">Rodentibacter caecimuris</name>
    <dbReference type="NCBI Taxonomy" id="1796644"/>
    <lineage>
        <taxon>Bacteria</taxon>
        <taxon>Pseudomonadati</taxon>
        <taxon>Pseudomonadota</taxon>
        <taxon>Gammaproteobacteria</taxon>
        <taxon>Pasteurellales</taxon>
        <taxon>Pasteurellaceae</taxon>
        <taxon>Rodentibacter</taxon>
    </lineage>
</organism>